<evidence type="ECO:0000313" key="2">
    <source>
        <dbReference type="EMBL" id="SHJ08161.1"/>
    </source>
</evidence>
<evidence type="ECO:0000313" key="3">
    <source>
        <dbReference type="Proteomes" id="UP000184512"/>
    </source>
</evidence>
<sequence length="204" mass="21503">MSLLRFVARSMFAGFFITEGVKAVTKPAEIAPDAEAFTSRIAPLVQRALPADISSYVPEKAETWVRIGGVAQIAGGAMYATGIGRRLGALLLAKASVLNIAIAAPGKDATREAKEAARPDVLRNVAFLGASLLAMQDTEGRPSLAWRADQAAKVSSQKASALGEDISKSTKAAVARTEKKAKKLARNAKRQARQISKKLNAATS</sequence>
<evidence type="ECO:0000256" key="1">
    <source>
        <dbReference type="SAM" id="MobiDB-lite"/>
    </source>
</evidence>
<dbReference type="RefSeq" id="WP_073187068.1">
    <property type="nucleotide sequence ID" value="NZ_FQZG01000026.1"/>
</dbReference>
<dbReference type="STRING" id="1123357.SAMN02745244_01679"/>
<feature type="compositionally biased region" description="Basic residues" evidence="1">
    <location>
        <begin position="179"/>
        <end position="196"/>
    </location>
</feature>
<feature type="region of interest" description="Disordered" evidence="1">
    <location>
        <begin position="173"/>
        <end position="204"/>
    </location>
</feature>
<reference evidence="2 3" key="1">
    <citation type="submission" date="2016-11" db="EMBL/GenBank/DDBJ databases">
        <authorList>
            <person name="Jaros S."/>
            <person name="Januszkiewicz K."/>
            <person name="Wedrychowicz H."/>
        </authorList>
    </citation>
    <scope>NUCLEOTIDE SEQUENCE [LARGE SCALE GENOMIC DNA]</scope>
    <source>
        <strain evidence="2 3">DSM 12906</strain>
    </source>
</reference>
<accession>A0A1M6GE32</accession>
<dbReference type="Proteomes" id="UP000184512">
    <property type="component" value="Unassembled WGS sequence"/>
</dbReference>
<keyword evidence="3" id="KW-1185">Reference proteome</keyword>
<dbReference type="OrthoDB" id="329282at2"/>
<dbReference type="AlphaFoldDB" id="A0A1M6GE32"/>
<organism evidence="2 3">
    <name type="scientific">Tessaracoccus bendigoensis DSM 12906</name>
    <dbReference type="NCBI Taxonomy" id="1123357"/>
    <lineage>
        <taxon>Bacteria</taxon>
        <taxon>Bacillati</taxon>
        <taxon>Actinomycetota</taxon>
        <taxon>Actinomycetes</taxon>
        <taxon>Propionibacteriales</taxon>
        <taxon>Propionibacteriaceae</taxon>
        <taxon>Tessaracoccus</taxon>
    </lineage>
</organism>
<proteinExistence type="predicted"/>
<dbReference type="EMBL" id="FQZG01000026">
    <property type="protein sequence ID" value="SHJ08161.1"/>
    <property type="molecule type" value="Genomic_DNA"/>
</dbReference>
<protein>
    <submittedName>
        <fullName evidence="2">DoxX protein</fullName>
    </submittedName>
</protein>
<name>A0A1M6GE32_9ACTN</name>
<gene>
    <name evidence="2" type="ORF">SAMN02745244_01679</name>
</gene>